<organism evidence="2 3">
    <name type="scientific">Parthenolecanium corni</name>
    <dbReference type="NCBI Taxonomy" id="536013"/>
    <lineage>
        <taxon>Eukaryota</taxon>
        <taxon>Metazoa</taxon>
        <taxon>Ecdysozoa</taxon>
        <taxon>Arthropoda</taxon>
        <taxon>Hexapoda</taxon>
        <taxon>Insecta</taxon>
        <taxon>Pterygota</taxon>
        <taxon>Neoptera</taxon>
        <taxon>Paraneoptera</taxon>
        <taxon>Hemiptera</taxon>
        <taxon>Sternorrhyncha</taxon>
        <taxon>Coccoidea</taxon>
        <taxon>Coccidae</taxon>
        <taxon>Parthenolecanium</taxon>
    </lineage>
</organism>
<protein>
    <recommendedName>
        <fullName evidence="1">Cuticle protein CPCFC domain-containing protein</fullName>
    </recommendedName>
</protein>
<comment type="caution">
    <text evidence="2">The sequence shown here is derived from an EMBL/GenBank/DDBJ whole genome shotgun (WGS) entry which is preliminary data.</text>
</comment>
<dbReference type="InterPro" id="IPR033778">
    <property type="entry name" value="CPCFC"/>
</dbReference>
<proteinExistence type="predicted"/>
<sequence>MRYATQRDACESARISARLPPAACHHYMHLYPTGDTRRVWLWLWVMMGCALPASSQSYQSNSYPAGLHPSLCPHYPYCDNALLGGFARQVAAIHEGGAGADAAPGYPASLSPHACPNYPFCSHHIPPEALHYSRRGPPSAAPAHYALRRSAPLARYPSGVDPATCPNYPYCH</sequence>
<evidence type="ECO:0000259" key="1">
    <source>
        <dbReference type="Pfam" id="PF17223"/>
    </source>
</evidence>
<evidence type="ECO:0000313" key="2">
    <source>
        <dbReference type="EMBL" id="KAK7605595.1"/>
    </source>
</evidence>
<name>A0AAN9TV25_9HEMI</name>
<keyword evidence="3" id="KW-1185">Reference proteome</keyword>
<evidence type="ECO:0000313" key="3">
    <source>
        <dbReference type="Proteomes" id="UP001367676"/>
    </source>
</evidence>
<dbReference type="Pfam" id="PF17223">
    <property type="entry name" value="CPCFC"/>
    <property type="match status" value="3"/>
</dbReference>
<feature type="domain" description="Cuticle protein CPCFC" evidence="1">
    <location>
        <begin position="156"/>
        <end position="172"/>
    </location>
</feature>
<dbReference type="Proteomes" id="UP001367676">
    <property type="component" value="Unassembled WGS sequence"/>
</dbReference>
<accession>A0AAN9TV25</accession>
<feature type="domain" description="Cuticle protein CPCFC" evidence="1">
    <location>
        <begin position="106"/>
        <end position="122"/>
    </location>
</feature>
<feature type="domain" description="Cuticle protein CPCFC" evidence="1">
    <location>
        <begin position="63"/>
        <end position="79"/>
    </location>
</feature>
<dbReference type="GO" id="GO:0042302">
    <property type="term" value="F:structural constituent of cuticle"/>
    <property type="evidence" value="ECO:0007669"/>
    <property type="project" value="InterPro"/>
</dbReference>
<dbReference type="AlphaFoldDB" id="A0AAN9TV25"/>
<reference evidence="2 3" key="1">
    <citation type="submission" date="2024-03" db="EMBL/GenBank/DDBJ databases">
        <title>Adaptation during the transition from Ophiocordyceps entomopathogen to insect associate is accompanied by gene loss and intensified selection.</title>
        <authorList>
            <person name="Ward C.M."/>
            <person name="Onetto C.A."/>
            <person name="Borneman A.R."/>
        </authorList>
    </citation>
    <scope>NUCLEOTIDE SEQUENCE [LARGE SCALE GENOMIC DNA]</scope>
    <source>
        <strain evidence="2">AWRI1</strain>
        <tissue evidence="2">Single Adult Female</tissue>
    </source>
</reference>
<gene>
    <name evidence="2" type="ORF">V9T40_007453</name>
</gene>
<dbReference type="EMBL" id="JBBCAQ010000002">
    <property type="protein sequence ID" value="KAK7605595.1"/>
    <property type="molecule type" value="Genomic_DNA"/>
</dbReference>